<protein>
    <submittedName>
        <fullName evidence="3">Uncharacterized protein</fullName>
    </submittedName>
</protein>
<reference evidence="3 4" key="1">
    <citation type="submission" date="2023-02" db="EMBL/GenBank/DDBJ databases">
        <title>LHISI_Scaffold_Assembly.</title>
        <authorList>
            <person name="Stuart O.P."/>
            <person name="Cleave R."/>
            <person name="Magrath M.J.L."/>
            <person name="Mikheyev A.S."/>
        </authorList>
    </citation>
    <scope>NUCLEOTIDE SEQUENCE [LARGE SCALE GENOMIC DNA]</scope>
    <source>
        <strain evidence="3">Daus_M_001</strain>
        <tissue evidence="3">Leg muscle</tissue>
    </source>
</reference>
<evidence type="ECO:0000256" key="1">
    <source>
        <dbReference type="SAM" id="MobiDB-lite"/>
    </source>
</evidence>
<keyword evidence="4" id="KW-1185">Reference proteome</keyword>
<gene>
    <name evidence="3" type="ORF">PR048_024881</name>
</gene>
<feature type="transmembrane region" description="Helical" evidence="2">
    <location>
        <begin position="45"/>
        <end position="66"/>
    </location>
</feature>
<accession>A0ABQ9GPV9</accession>
<evidence type="ECO:0000313" key="4">
    <source>
        <dbReference type="Proteomes" id="UP001159363"/>
    </source>
</evidence>
<feature type="compositionally biased region" description="Polar residues" evidence="1">
    <location>
        <begin position="125"/>
        <end position="139"/>
    </location>
</feature>
<keyword evidence="2" id="KW-0472">Membrane</keyword>
<feature type="region of interest" description="Disordered" evidence="1">
    <location>
        <begin position="281"/>
        <end position="324"/>
    </location>
</feature>
<dbReference type="Proteomes" id="UP001159363">
    <property type="component" value="Chromosome 9"/>
</dbReference>
<evidence type="ECO:0000313" key="3">
    <source>
        <dbReference type="EMBL" id="KAJ8874041.1"/>
    </source>
</evidence>
<proteinExistence type="predicted"/>
<feature type="compositionally biased region" description="Basic and acidic residues" evidence="1">
    <location>
        <begin position="298"/>
        <end position="315"/>
    </location>
</feature>
<sequence length="381" mass="42863">MASSPDSDANKYVIIHRPTWRACHAYQYGGRLRTPMPNTCTKRNFAALLLIGFYMLPIAATFRNIVFKPVFHGRGPNYRMSNPPRAREQQVDVGYGACRVTQVGRSCATRRPCCAGSCPPETAARGQSNRGSTPRSCTSCPGYRRPSPEPLPPCRRPRLPSRRLELISSTDRRILRTPAAGRPCFPMTDICIAMANVQKSPSSQVYKSSQFTQNRLNLEKRYKSDYRVDRVNNEVLSNSKRTSLKYTIDITIGNQTGFHRERARLSSWDPRMEWHCNARAGETGVPRESPPASGIAQHDSHMRRSGSEPAGDRTRTTIVGGERPHHCPTIILKQNTNTRVVVRPYSITSYNGFQLEVLFTLATFHLVLTAAEITDERSFAY</sequence>
<comment type="caution">
    <text evidence="3">The sequence shown here is derived from an EMBL/GenBank/DDBJ whole genome shotgun (WGS) entry which is preliminary data.</text>
</comment>
<organism evidence="3 4">
    <name type="scientific">Dryococelus australis</name>
    <dbReference type="NCBI Taxonomy" id="614101"/>
    <lineage>
        <taxon>Eukaryota</taxon>
        <taxon>Metazoa</taxon>
        <taxon>Ecdysozoa</taxon>
        <taxon>Arthropoda</taxon>
        <taxon>Hexapoda</taxon>
        <taxon>Insecta</taxon>
        <taxon>Pterygota</taxon>
        <taxon>Neoptera</taxon>
        <taxon>Polyneoptera</taxon>
        <taxon>Phasmatodea</taxon>
        <taxon>Verophasmatodea</taxon>
        <taxon>Anareolatae</taxon>
        <taxon>Phasmatidae</taxon>
        <taxon>Eurycanthinae</taxon>
        <taxon>Dryococelus</taxon>
    </lineage>
</organism>
<name>A0ABQ9GPV9_9NEOP</name>
<feature type="region of interest" description="Disordered" evidence="1">
    <location>
        <begin position="109"/>
        <end position="161"/>
    </location>
</feature>
<keyword evidence="2" id="KW-0812">Transmembrane</keyword>
<keyword evidence="2" id="KW-1133">Transmembrane helix</keyword>
<evidence type="ECO:0000256" key="2">
    <source>
        <dbReference type="SAM" id="Phobius"/>
    </source>
</evidence>
<dbReference type="EMBL" id="JARBHB010000010">
    <property type="protein sequence ID" value="KAJ8874041.1"/>
    <property type="molecule type" value="Genomic_DNA"/>
</dbReference>